<evidence type="ECO:0000313" key="4">
    <source>
        <dbReference type="Proteomes" id="UP000307943"/>
    </source>
</evidence>
<keyword evidence="1" id="KW-0175">Coiled coil</keyword>
<evidence type="ECO:0000256" key="1">
    <source>
        <dbReference type="SAM" id="Coils"/>
    </source>
</evidence>
<feature type="region of interest" description="Disordered" evidence="2">
    <location>
        <begin position="161"/>
        <end position="183"/>
    </location>
</feature>
<accession>A0A5C4TI03</accession>
<dbReference type="Pfam" id="PF06810">
    <property type="entry name" value="Phage_scaffold"/>
    <property type="match status" value="1"/>
</dbReference>
<evidence type="ECO:0000256" key="2">
    <source>
        <dbReference type="SAM" id="MobiDB-lite"/>
    </source>
</evidence>
<proteinExistence type="predicted"/>
<dbReference type="InterPro" id="IPR009636">
    <property type="entry name" value="SCAF"/>
</dbReference>
<dbReference type="OrthoDB" id="2365850at2"/>
<keyword evidence="4" id="KW-1185">Reference proteome</keyword>
<comment type="caution">
    <text evidence="3">The sequence shown here is derived from an EMBL/GenBank/DDBJ whole genome shotgun (WGS) entry which is preliminary data.</text>
</comment>
<organism evidence="3 4">
    <name type="scientific">Paenibacillus hemerocallicola</name>
    <dbReference type="NCBI Taxonomy" id="1172614"/>
    <lineage>
        <taxon>Bacteria</taxon>
        <taxon>Bacillati</taxon>
        <taxon>Bacillota</taxon>
        <taxon>Bacilli</taxon>
        <taxon>Bacillales</taxon>
        <taxon>Paenibacillaceae</taxon>
        <taxon>Paenibacillus</taxon>
    </lineage>
</organism>
<dbReference type="EMBL" id="VDCQ01000001">
    <property type="protein sequence ID" value="TNJ68217.1"/>
    <property type="molecule type" value="Genomic_DNA"/>
</dbReference>
<evidence type="ECO:0000313" key="3">
    <source>
        <dbReference type="EMBL" id="TNJ68217.1"/>
    </source>
</evidence>
<dbReference type="AlphaFoldDB" id="A0A5C4TI03"/>
<feature type="coiled-coil region" evidence="1">
    <location>
        <begin position="60"/>
        <end position="87"/>
    </location>
</feature>
<sequence length="212" mass="22332">MNKEQFVALGLSEDLAEKAAAASAEELKGFIPKARFDDVNTAKKTAEDTLRERDKQLETLSKSAGDNKALQDQITQLQADNKTAKEKYEADAAALRLGSAVKLALAGKVHDPDIVAGLLDKSKIELDDAGGIKTGLDDQIKALQTSKAFLFVPEDKGGNQFQFKGFNPTEAGGSGGSGGSGGNKAADFGKRIADFAKANSATSDAQKTYFGE</sequence>
<evidence type="ECO:0008006" key="5">
    <source>
        <dbReference type="Google" id="ProtNLM"/>
    </source>
</evidence>
<dbReference type="Proteomes" id="UP000307943">
    <property type="component" value="Unassembled WGS sequence"/>
</dbReference>
<feature type="compositionally biased region" description="Gly residues" evidence="2">
    <location>
        <begin position="172"/>
        <end position="182"/>
    </location>
</feature>
<gene>
    <name evidence="3" type="ORF">FE784_00725</name>
</gene>
<reference evidence="3 4" key="1">
    <citation type="submission" date="2019-05" db="EMBL/GenBank/DDBJ databases">
        <title>We sequenced the genome of Paenibacillus hemerocallicola KCTC 33185 for further insight into its adaptation and study the phylogeny of Paenibacillus.</title>
        <authorList>
            <person name="Narsing Rao M.P."/>
        </authorList>
    </citation>
    <scope>NUCLEOTIDE SEQUENCE [LARGE SCALE GENOMIC DNA]</scope>
    <source>
        <strain evidence="3 4">KCTC 33185</strain>
    </source>
</reference>
<name>A0A5C4TI03_9BACL</name>
<protein>
    <recommendedName>
        <fullName evidence="5">Phage minor structural protein GP20</fullName>
    </recommendedName>
</protein>
<dbReference type="RefSeq" id="WP_139600194.1">
    <property type="nucleotide sequence ID" value="NZ_VDCQ01000001.1"/>
</dbReference>